<evidence type="ECO:0000313" key="3">
    <source>
        <dbReference type="Proteomes" id="UP000289996"/>
    </source>
</evidence>
<dbReference type="AlphaFoldDB" id="A0A660E5F4"/>
<organism evidence="2 3">
    <name type="scientific">Lactiplantibacillus mudanjiangensis</name>
    <dbReference type="NCBI Taxonomy" id="1296538"/>
    <lineage>
        <taxon>Bacteria</taxon>
        <taxon>Bacillati</taxon>
        <taxon>Bacillota</taxon>
        <taxon>Bacilli</taxon>
        <taxon>Lactobacillales</taxon>
        <taxon>Lactobacillaceae</taxon>
        <taxon>Lactiplantibacillus</taxon>
    </lineage>
</organism>
<dbReference type="RefSeq" id="WP_130852285.1">
    <property type="nucleotide sequence ID" value="NZ_UYIG01000163.1"/>
</dbReference>
<dbReference type="Proteomes" id="UP000289996">
    <property type="component" value="Unassembled WGS sequence"/>
</dbReference>
<sequence length="152" mass="17543">MKLKQVAGFTLVESCVVIVLLGTMLLISIYRFPSRQQEVLNEKMFWEQLNTVWQQAVFDASAKHESWIVTFDKYPDKITFSRSAPKYSTYLHITVPLPKTLSFDAPRKGPLTINDHGHPTLQTHRFTSTLSKRKVIISTQMGWGTYHTRIET</sequence>
<evidence type="ECO:0000313" key="2">
    <source>
        <dbReference type="EMBL" id="VDG30014.1"/>
    </source>
</evidence>
<dbReference type="EMBL" id="UYIG01000163">
    <property type="protein sequence ID" value="VDG30014.1"/>
    <property type="molecule type" value="Genomic_DNA"/>
</dbReference>
<name>A0A660E5F4_9LACO</name>
<feature type="transmembrane region" description="Helical" evidence="1">
    <location>
        <begin position="6"/>
        <end position="27"/>
    </location>
</feature>
<reference evidence="2 3" key="1">
    <citation type="submission" date="2018-11" db="EMBL/GenBank/DDBJ databases">
        <authorList>
            <person name="Wuyts S."/>
        </authorList>
    </citation>
    <scope>NUCLEOTIDE SEQUENCE [LARGE SCALE GENOMIC DNA]</scope>
    <source>
        <strain evidence="2">Lactobacillus mudanjiangensis AMBF249</strain>
    </source>
</reference>
<gene>
    <name evidence="2" type="ORF">MUDAN_MDHGFNIF_01546</name>
</gene>
<accession>A0A660E5F4</accession>
<keyword evidence="1" id="KW-0472">Membrane</keyword>
<evidence type="ECO:0000256" key="1">
    <source>
        <dbReference type="SAM" id="Phobius"/>
    </source>
</evidence>
<proteinExistence type="predicted"/>
<keyword evidence="1" id="KW-1133">Transmembrane helix</keyword>
<dbReference type="OrthoDB" id="2289980at2"/>
<keyword evidence="1" id="KW-0812">Transmembrane</keyword>
<keyword evidence="3" id="KW-1185">Reference proteome</keyword>
<protein>
    <submittedName>
        <fullName evidence="2">Type II secretion system protein [Lactobacillus sp.]</fullName>
    </submittedName>
</protein>